<proteinExistence type="predicted"/>
<accession>A0A6J4NHM7</accession>
<gene>
    <name evidence="1" type="ORF">AVDCRST_MAG93-9544</name>
</gene>
<name>A0A6J4NHM7_9CHLR</name>
<sequence length="197" mass="21148">MTTEFKLTVLAKNLQPSATCRRSPVESAGCDASCTQRNHSIVSSLKAWIGGATVVLASLPLPAFAAPASNGTEVGAWFMGTWAVACDRNIEDDNPLAIFFRAPDTRELLMVVVSRQGGSLTSSVTRVLTKGSARGGQLEVDFDHAQGGINHAVLEITRDAFHVVRTTRSDGLITTREGVVLATGLPTFRYLRCSRTR</sequence>
<organism evidence="1">
    <name type="scientific">uncultured Chloroflexia bacterium</name>
    <dbReference type="NCBI Taxonomy" id="1672391"/>
    <lineage>
        <taxon>Bacteria</taxon>
        <taxon>Bacillati</taxon>
        <taxon>Chloroflexota</taxon>
        <taxon>Chloroflexia</taxon>
        <taxon>environmental samples</taxon>
    </lineage>
</organism>
<dbReference type="EMBL" id="CADCTR010003206">
    <property type="protein sequence ID" value="CAA9387521.1"/>
    <property type="molecule type" value="Genomic_DNA"/>
</dbReference>
<protein>
    <submittedName>
        <fullName evidence="1">Uncharacterized protein</fullName>
    </submittedName>
</protein>
<evidence type="ECO:0000313" key="1">
    <source>
        <dbReference type="EMBL" id="CAA9387521.1"/>
    </source>
</evidence>
<reference evidence="1" key="1">
    <citation type="submission" date="2020-02" db="EMBL/GenBank/DDBJ databases">
        <authorList>
            <person name="Meier V. D."/>
        </authorList>
    </citation>
    <scope>NUCLEOTIDE SEQUENCE</scope>
    <source>
        <strain evidence="1">AVDCRST_MAG93</strain>
    </source>
</reference>
<dbReference type="AlphaFoldDB" id="A0A6J4NHM7"/>